<keyword evidence="8 13" id="KW-0067">ATP-binding</keyword>
<dbReference type="OMA" id="EVGCKQI"/>
<accession>A0A251VIH7</accession>
<comment type="catalytic activity">
    <reaction evidence="13">
        <text>L-seryl-[protein] + ATP = O-phospho-L-seryl-[protein] + ADP + H(+)</text>
        <dbReference type="Rhea" id="RHEA:17989"/>
        <dbReference type="Rhea" id="RHEA-COMP:9863"/>
        <dbReference type="Rhea" id="RHEA-COMP:11604"/>
        <dbReference type="ChEBI" id="CHEBI:15378"/>
        <dbReference type="ChEBI" id="CHEBI:29999"/>
        <dbReference type="ChEBI" id="CHEBI:30616"/>
        <dbReference type="ChEBI" id="CHEBI:83421"/>
        <dbReference type="ChEBI" id="CHEBI:456216"/>
        <dbReference type="EC" id="2.7.11.1"/>
    </reaction>
</comment>
<keyword evidence="5 15" id="KW-0732">Signal</keyword>
<keyword evidence="4 14" id="KW-0812">Transmembrane</keyword>
<keyword evidence="19" id="KW-1185">Reference proteome</keyword>
<evidence type="ECO:0000259" key="17">
    <source>
        <dbReference type="PROSITE" id="PS50927"/>
    </source>
</evidence>
<keyword evidence="11" id="KW-1015">Disulfide bond</keyword>
<keyword evidence="10 14" id="KW-0472">Membrane</keyword>
<evidence type="ECO:0000256" key="6">
    <source>
        <dbReference type="ARBA" id="ARBA00022741"/>
    </source>
</evidence>
<dbReference type="InterPro" id="IPR000719">
    <property type="entry name" value="Prot_kinase_dom"/>
</dbReference>
<comment type="catalytic activity">
    <reaction evidence="13">
        <text>L-threonyl-[protein] + ATP = O-phospho-L-threonyl-[protein] + ADP + H(+)</text>
        <dbReference type="Rhea" id="RHEA:46608"/>
        <dbReference type="Rhea" id="RHEA-COMP:11060"/>
        <dbReference type="Rhea" id="RHEA-COMP:11605"/>
        <dbReference type="ChEBI" id="CHEBI:15378"/>
        <dbReference type="ChEBI" id="CHEBI:30013"/>
        <dbReference type="ChEBI" id="CHEBI:30616"/>
        <dbReference type="ChEBI" id="CHEBI:61977"/>
        <dbReference type="ChEBI" id="CHEBI:456216"/>
        <dbReference type="EC" id="2.7.11.1"/>
    </reaction>
</comment>
<evidence type="ECO:0000256" key="1">
    <source>
        <dbReference type="ARBA" id="ARBA00004167"/>
    </source>
</evidence>
<dbReference type="GO" id="GO:0005524">
    <property type="term" value="F:ATP binding"/>
    <property type="evidence" value="ECO:0007669"/>
    <property type="project" value="UniProtKB-KW"/>
</dbReference>
<proteinExistence type="inferred from homology"/>
<dbReference type="Proteomes" id="UP000215914">
    <property type="component" value="Chromosome 2"/>
</dbReference>
<evidence type="ECO:0000256" key="9">
    <source>
        <dbReference type="ARBA" id="ARBA00022989"/>
    </source>
</evidence>
<organism evidence="18 19">
    <name type="scientific">Helianthus annuus</name>
    <name type="common">Common sunflower</name>
    <dbReference type="NCBI Taxonomy" id="4232"/>
    <lineage>
        <taxon>Eukaryota</taxon>
        <taxon>Viridiplantae</taxon>
        <taxon>Streptophyta</taxon>
        <taxon>Embryophyta</taxon>
        <taxon>Tracheophyta</taxon>
        <taxon>Spermatophyta</taxon>
        <taxon>Magnoliopsida</taxon>
        <taxon>eudicotyledons</taxon>
        <taxon>Gunneridae</taxon>
        <taxon>Pentapetalae</taxon>
        <taxon>asterids</taxon>
        <taxon>campanulids</taxon>
        <taxon>Asterales</taxon>
        <taxon>Asteraceae</taxon>
        <taxon>Asteroideae</taxon>
        <taxon>Heliantheae alliance</taxon>
        <taxon>Heliantheae</taxon>
        <taxon>Helianthus</taxon>
    </lineage>
</organism>
<dbReference type="EMBL" id="CM007891">
    <property type="protein sequence ID" value="OTG35458.1"/>
    <property type="molecule type" value="Genomic_DNA"/>
</dbReference>
<evidence type="ECO:0000256" key="5">
    <source>
        <dbReference type="ARBA" id="ARBA00022729"/>
    </source>
</evidence>
<dbReference type="EC" id="2.7.11.1" evidence="13"/>
<dbReference type="InterPro" id="IPR000858">
    <property type="entry name" value="S_locus_glycoprot_dom"/>
</dbReference>
<evidence type="ECO:0000313" key="18">
    <source>
        <dbReference type="EMBL" id="OTG35458.1"/>
    </source>
</evidence>
<dbReference type="InterPro" id="IPR011009">
    <property type="entry name" value="Kinase-like_dom_sf"/>
</dbReference>
<sequence>MAFQIPIKKIRASCSVLALLILFLSCSDYVFCDQDFVDSAPLGYEISGFSYDHHKVKNLVSKNGIFKLGFLEKENGEFVVVVRYNLGPKAVNLPVWSVGGGVRVSVNSTVKLTMDGRLILFENRTGSIIWTTDTSGLGVETVSLLNNGNLVLMGSQSRVMWQSFDRPTNALLAGQTLSYPRILRPPATRSVTSYYKLVVNPEGIALMWENNFGLTRTAVAKLDPNDGGSKTYIPKNFYRTGGSKTCIPKNFCTKTTYITLLSEKFGGSGAPLRPFYTSPLANGVLELYDDMKTIVWSVSSKDLGDGSVSLRHLRMDQDGNLRIYSWDDDVRAWRIGWQAVEDQCDVFGSCGLYSVCGYNSTGPVCGCLYSDSLDSGNGVSGCKKMVDLENCKAHTSMLVMKRTVLYGLYPPLDVDMMLNEDDCNDYCSNDTTCFASTSKGDGSGLCTLKKTAFISGSTSPAIPSTSFVKVCLVPQAVAAKGAKPDATTKAVASPFRGSYRTIVSAVAFLVLMTVLIIVALETFIVLFVYHKRRSVSLKRAAKGAKTNLENSALIRLSYKEVHELTSGFSNPNQLGFFVFKGLLFEETVVAAKVLDVASLSEKQFIKAVSILGGTHHRNLVSLKGFCYEPKHKILIYECIPNGSVDKWLLDDKNERSWQTRVDIAVGITRALAYLHTECQLCIPHGNLKLENVLIDENLVPKVTDFGIKSFLQSEDSCSSSNESPSEKDIYMLGKLLIEIVVLSRETVGDALDQVMEKVMQEQKYLDHEDIRGVERVVSISLWCMQNQPFLRPSVGEVMKVLEGTLSVDRPPSSFAYRNDDGREIQVVDVVREVESGRDPKG</sequence>
<dbReference type="PANTHER" id="PTHR47974">
    <property type="entry name" value="OS07G0415500 PROTEIN"/>
    <property type="match status" value="1"/>
</dbReference>
<name>A0A251VIH7_HELAN</name>
<evidence type="ECO:0000256" key="11">
    <source>
        <dbReference type="ARBA" id="ARBA00023157"/>
    </source>
</evidence>
<dbReference type="InParanoid" id="A0A251VIH7"/>
<evidence type="ECO:0000313" key="19">
    <source>
        <dbReference type="Proteomes" id="UP000215914"/>
    </source>
</evidence>
<keyword evidence="3 13" id="KW-0808">Transferase</keyword>
<dbReference type="Gene3D" id="3.30.200.20">
    <property type="entry name" value="Phosphorylase Kinase, domain 1"/>
    <property type="match status" value="1"/>
</dbReference>
<keyword evidence="7 13" id="KW-0418">Kinase</keyword>
<keyword evidence="9 14" id="KW-1133">Transmembrane helix</keyword>
<dbReference type="SMART" id="SM00108">
    <property type="entry name" value="B_lectin"/>
    <property type="match status" value="1"/>
</dbReference>
<feature type="chain" id="PRO_5012852196" description="Receptor-like serine/threonine-protein kinase" evidence="15">
    <location>
        <begin position="33"/>
        <end position="841"/>
    </location>
</feature>
<dbReference type="Gene3D" id="2.90.10.10">
    <property type="entry name" value="Bulb-type lectin domain"/>
    <property type="match status" value="1"/>
</dbReference>
<evidence type="ECO:0000259" key="16">
    <source>
        <dbReference type="PROSITE" id="PS50011"/>
    </source>
</evidence>
<dbReference type="SUPFAM" id="SSF56112">
    <property type="entry name" value="Protein kinase-like (PK-like)"/>
    <property type="match status" value="1"/>
</dbReference>
<evidence type="ECO:0000256" key="14">
    <source>
        <dbReference type="SAM" id="Phobius"/>
    </source>
</evidence>
<dbReference type="GO" id="GO:0016020">
    <property type="term" value="C:membrane"/>
    <property type="evidence" value="ECO:0007669"/>
    <property type="project" value="UniProtKB-SubCell"/>
</dbReference>
<dbReference type="InterPro" id="IPR024171">
    <property type="entry name" value="SRK-like_kinase"/>
</dbReference>
<dbReference type="Gene3D" id="1.10.510.10">
    <property type="entry name" value="Transferase(Phosphotransferase) domain 1"/>
    <property type="match status" value="1"/>
</dbReference>
<evidence type="ECO:0000256" key="4">
    <source>
        <dbReference type="ARBA" id="ARBA00022692"/>
    </source>
</evidence>
<protein>
    <recommendedName>
        <fullName evidence="13">Receptor-like serine/threonine-protein kinase</fullName>
        <ecNumber evidence="13">2.7.11.1</ecNumber>
    </recommendedName>
</protein>
<dbReference type="SUPFAM" id="SSF51110">
    <property type="entry name" value="alpha-D-mannose-specific plant lectins"/>
    <property type="match status" value="1"/>
</dbReference>
<dbReference type="PROSITE" id="PS50927">
    <property type="entry name" value="BULB_LECTIN"/>
    <property type="match status" value="1"/>
</dbReference>
<evidence type="ECO:0000256" key="2">
    <source>
        <dbReference type="ARBA" id="ARBA00022527"/>
    </source>
</evidence>
<comment type="subcellular location">
    <subcellularLocation>
        <location evidence="1">Membrane</location>
        <topology evidence="1">Single-pass membrane protein</topology>
    </subcellularLocation>
</comment>
<dbReference type="CDD" id="cd00028">
    <property type="entry name" value="B_lectin"/>
    <property type="match status" value="1"/>
</dbReference>
<reference evidence="19" key="1">
    <citation type="journal article" date="2017" name="Nature">
        <title>The sunflower genome provides insights into oil metabolism, flowering and Asterid evolution.</title>
        <authorList>
            <person name="Badouin H."/>
            <person name="Gouzy J."/>
            <person name="Grassa C.J."/>
            <person name="Murat F."/>
            <person name="Staton S.E."/>
            <person name="Cottret L."/>
            <person name="Lelandais-Briere C."/>
            <person name="Owens G.L."/>
            <person name="Carrere S."/>
            <person name="Mayjonade B."/>
            <person name="Legrand L."/>
            <person name="Gill N."/>
            <person name="Kane N.C."/>
            <person name="Bowers J.E."/>
            <person name="Hubner S."/>
            <person name="Bellec A."/>
            <person name="Berard A."/>
            <person name="Berges H."/>
            <person name="Blanchet N."/>
            <person name="Boniface M.C."/>
            <person name="Brunel D."/>
            <person name="Catrice O."/>
            <person name="Chaidir N."/>
            <person name="Claudel C."/>
            <person name="Donnadieu C."/>
            <person name="Faraut T."/>
            <person name="Fievet G."/>
            <person name="Helmstetter N."/>
            <person name="King M."/>
            <person name="Knapp S.J."/>
            <person name="Lai Z."/>
            <person name="Le Paslier M.C."/>
            <person name="Lippi Y."/>
            <person name="Lorenzon L."/>
            <person name="Mandel J.R."/>
            <person name="Marage G."/>
            <person name="Marchand G."/>
            <person name="Marquand E."/>
            <person name="Bret-Mestries E."/>
            <person name="Morien E."/>
            <person name="Nambeesan S."/>
            <person name="Nguyen T."/>
            <person name="Pegot-Espagnet P."/>
            <person name="Pouilly N."/>
            <person name="Raftis F."/>
            <person name="Sallet E."/>
            <person name="Schiex T."/>
            <person name="Thomas J."/>
            <person name="Vandecasteele C."/>
            <person name="Vares D."/>
            <person name="Vear F."/>
            <person name="Vautrin S."/>
            <person name="Crespi M."/>
            <person name="Mangin B."/>
            <person name="Burke J.M."/>
            <person name="Salse J."/>
            <person name="Munos S."/>
            <person name="Vincourt P."/>
            <person name="Rieseberg L.H."/>
            <person name="Langlade N.B."/>
        </authorList>
    </citation>
    <scope>NUCLEOTIDE SEQUENCE [LARGE SCALE GENOMIC DNA]</scope>
    <source>
        <strain evidence="19">cv. SF193</strain>
    </source>
</reference>
<dbReference type="GO" id="GO:0004674">
    <property type="term" value="F:protein serine/threonine kinase activity"/>
    <property type="evidence" value="ECO:0007669"/>
    <property type="project" value="UniProtKB-KW"/>
</dbReference>
<keyword evidence="12" id="KW-0325">Glycoprotein</keyword>
<evidence type="ECO:0000256" key="8">
    <source>
        <dbReference type="ARBA" id="ARBA00022840"/>
    </source>
</evidence>
<dbReference type="GO" id="GO:0048544">
    <property type="term" value="P:recognition of pollen"/>
    <property type="evidence" value="ECO:0007669"/>
    <property type="project" value="InterPro"/>
</dbReference>
<evidence type="ECO:0000256" key="3">
    <source>
        <dbReference type="ARBA" id="ARBA00022679"/>
    </source>
</evidence>
<dbReference type="InterPro" id="IPR036426">
    <property type="entry name" value="Bulb-type_lectin_dom_sf"/>
</dbReference>
<comment type="similarity">
    <text evidence="13">Belongs to the protein kinase superfamily. Ser/Thr protein kinase family.</text>
</comment>
<gene>
    <name evidence="18" type="ORF">HannXRQ_Chr02g0057011</name>
</gene>
<evidence type="ECO:0000256" key="10">
    <source>
        <dbReference type="ARBA" id="ARBA00023136"/>
    </source>
</evidence>
<keyword evidence="6 13" id="KW-0547">Nucleotide-binding</keyword>
<dbReference type="GO" id="GO:0106310">
    <property type="term" value="F:protein serine kinase activity"/>
    <property type="evidence" value="ECO:0007669"/>
    <property type="project" value="RHEA"/>
</dbReference>
<evidence type="ECO:0000256" key="12">
    <source>
        <dbReference type="ARBA" id="ARBA00023180"/>
    </source>
</evidence>
<dbReference type="Pfam" id="PF01453">
    <property type="entry name" value="B_lectin"/>
    <property type="match status" value="1"/>
</dbReference>
<evidence type="ECO:0000256" key="15">
    <source>
        <dbReference type="SAM" id="SignalP"/>
    </source>
</evidence>
<feature type="signal peptide" evidence="15">
    <location>
        <begin position="1"/>
        <end position="32"/>
    </location>
</feature>
<dbReference type="InterPro" id="IPR001245">
    <property type="entry name" value="Ser-Thr/Tyr_kinase_cat_dom"/>
</dbReference>
<dbReference type="PROSITE" id="PS50011">
    <property type="entry name" value="PROTEIN_KINASE_DOM"/>
    <property type="match status" value="1"/>
</dbReference>
<evidence type="ECO:0000256" key="7">
    <source>
        <dbReference type="ARBA" id="ARBA00022777"/>
    </source>
</evidence>
<dbReference type="PIRSF" id="PIRSF000641">
    <property type="entry name" value="SRK"/>
    <property type="match status" value="1"/>
</dbReference>
<dbReference type="InterPro" id="IPR001480">
    <property type="entry name" value="Bulb-type_lectin_dom"/>
</dbReference>
<feature type="domain" description="Protein kinase" evidence="16">
    <location>
        <begin position="558"/>
        <end position="805"/>
    </location>
</feature>
<dbReference type="AlphaFoldDB" id="A0A251VIH7"/>
<dbReference type="PANTHER" id="PTHR47974:SF10">
    <property type="entry name" value="RECEPTOR-LIKE SERINE_THREONINE-PROTEIN KINASE"/>
    <property type="match status" value="1"/>
</dbReference>
<dbReference type="Pfam" id="PF00954">
    <property type="entry name" value="S_locus_glycop"/>
    <property type="match status" value="1"/>
</dbReference>
<keyword evidence="2 13" id="KW-0723">Serine/threonine-protein kinase</keyword>
<feature type="domain" description="Bulb-type lectin" evidence="17">
    <location>
        <begin position="44"/>
        <end position="165"/>
    </location>
</feature>
<feature type="transmembrane region" description="Helical" evidence="14">
    <location>
        <begin position="502"/>
        <end position="529"/>
    </location>
</feature>
<dbReference type="Pfam" id="PF07714">
    <property type="entry name" value="PK_Tyr_Ser-Thr"/>
    <property type="match status" value="1"/>
</dbReference>
<evidence type="ECO:0000256" key="13">
    <source>
        <dbReference type="PIRNR" id="PIRNR000641"/>
    </source>
</evidence>